<dbReference type="InterPro" id="IPR014748">
    <property type="entry name" value="Enoyl-CoA_hydra_C"/>
</dbReference>
<keyword evidence="5" id="KW-0413">Isomerase</keyword>
<dbReference type="EMBL" id="BMXV01000001">
    <property type="protein sequence ID" value="GGY59443.1"/>
    <property type="molecule type" value="Genomic_DNA"/>
</dbReference>
<proteinExistence type="inferred from homology"/>
<keyword evidence="4" id="KW-0443">Lipid metabolism</keyword>
<keyword evidence="3" id="KW-0276">Fatty acid metabolism</keyword>
<evidence type="ECO:0000256" key="5">
    <source>
        <dbReference type="ARBA" id="ARBA00023235"/>
    </source>
</evidence>
<reference evidence="8" key="1">
    <citation type="journal article" date="2019" name="Int. J. Syst. Evol. Microbiol.">
        <title>The Global Catalogue of Microorganisms (GCM) 10K type strain sequencing project: providing services to taxonomists for standard genome sequencing and annotation.</title>
        <authorList>
            <consortium name="The Broad Institute Genomics Platform"/>
            <consortium name="The Broad Institute Genome Sequencing Center for Infectious Disease"/>
            <person name="Wu L."/>
            <person name="Ma J."/>
        </authorList>
    </citation>
    <scope>NUCLEOTIDE SEQUENCE [LARGE SCALE GENOMIC DNA]</scope>
    <source>
        <strain evidence="8">KCTC 22280</strain>
    </source>
</reference>
<evidence type="ECO:0000256" key="6">
    <source>
        <dbReference type="RuleBase" id="RU003707"/>
    </source>
</evidence>
<evidence type="ECO:0000313" key="7">
    <source>
        <dbReference type="EMBL" id="GGY59443.1"/>
    </source>
</evidence>
<dbReference type="PROSITE" id="PS00166">
    <property type="entry name" value="ENOYL_COA_HYDRATASE"/>
    <property type="match status" value="1"/>
</dbReference>
<dbReference type="Gene3D" id="1.10.12.10">
    <property type="entry name" value="Lyase 2-enoyl-coa Hydratase, Chain A, domain 2"/>
    <property type="match status" value="1"/>
</dbReference>
<sequence>MSETVQVIRTEHEGVVEIRLNRPDKMNALDTGMFNNLANVGEELKKDPTLRAVVISGEGRCFCAGLDMGNFSKMAEGGGAGVSGNGLEPRTHGASNLAQYVAMVWREVPVPVIAAVHGVCFGGGLQVALGADIRYATPDSQWAVMEVKWGLVPDMGGMVLLNELVRPDVFRELCYTGRILTGQEACDLGLATHVGGNPREEALAMAHTIAGKSPDAIRAMKRMLNSAITSKEHAARILLEESREQDRIIGSANQVEAVYANLEKRAPAFVNPEV</sequence>
<comment type="pathway">
    <text evidence="1">Lipid metabolism; fatty acid beta-oxidation.</text>
</comment>
<organism evidence="7 8">
    <name type="scientific">Marinobacter zhanjiangensis</name>
    <dbReference type="NCBI Taxonomy" id="578215"/>
    <lineage>
        <taxon>Bacteria</taxon>
        <taxon>Pseudomonadati</taxon>
        <taxon>Pseudomonadota</taxon>
        <taxon>Gammaproteobacteria</taxon>
        <taxon>Pseudomonadales</taxon>
        <taxon>Marinobacteraceae</taxon>
        <taxon>Marinobacter</taxon>
    </lineage>
</organism>
<protein>
    <submittedName>
        <fullName evidence="7">Enoyl-CoA hydratase</fullName>
    </submittedName>
</protein>
<evidence type="ECO:0000313" key="8">
    <source>
        <dbReference type="Proteomes" id="UP000601597"/>
    </source>
</evidence>
<dbReference type="InterPro" id="IPR029045">
    <property type="entry name" value="ClpP/crotonase-like_dom_sf"/>
</dbReference>
<evidence type="ECO:0000256" key="4">
    <source>
        <dbReference type="ARBA" id="ARBA00023098"/>
    </source>
</evidence>
<accession>A0ABQ3AP88</accession>
<keyword evidence="8" id="KW-1185">Reference proteome</keyword>
<gene>
    <name evidence="7" type="ORF">GCM10007071_02220</name>
</gene>
<dbReference type="NCBIfam" id="NF005699">
    <property type="entry name" value="PRK07509.1"/>
    <property type="match status" value="1"/>
</dbReference>
<dbReference type="InterPro" id="IPR018376">
    <property type="entry name" value="Enoyl-CoA_hyd/isom_CS"/>
</dbReference>
<dbReference type="CDD" id="cd06558">
    <property type="entry name" value="crotonase-like"/>
    <property type="match status" value="1"/>
</dbReference>
<dbReference type="Proteomes" id="UP000601597">
    <property type="component" value="Unassembled WGS sequence"/>
</dbReference>
<dbReference type="RefSeq" id="WP_189571575.1">
    <property type="nucleotide sequence ID" value="NZ_BMXV01000001.1"/>
</dbReference>
<dbReference type="SUPFAM" id="SSF52096">
    <property type="entry name" value="ClpP/crotonase"/>
    <property type="match status" value="1"/>
</dbReference>
<name>A0ABQ3AP88_9GAMM</name>
<dbReference type="InterPro" id="IPR045002">
    <property type="entry name" value="Ech1-like"/>
</dbReference>
<comment type="similarity">
    <text evidence="2 6">Belongs to the enoyl-CoA hydratase/isomerase family.</text>
</comment>
<dbReference type="PANTHER" id="PTHR43149">
    <property type="entry name" value="ENOYL-COA HYDRATASE"/>
    <property type="match status" value="1"/>
</dbReference>
<dbReference type="PANTHER" id="PTHR43149:SF1">
    <property type="entry name" value="DELTA(3,5)-DELTA(2,4)-DIENOYL-COA ISOMERASE, MITOCHONDRIAL"/>
    <property type="match status" value="1"/>
</dbReference>
<evidence type="ECO:0000256" key="3">
    <source>
        <dbReference type="ARBA" id="ARBA00022832"/>
    </source>
</evidence>
<comment type="caution">
    <text evidence="7">The sequence shown here is derived from an EMBL/GenBank/DDBJ whole genome shotgun (WGS) entry which is preliminary data.</text>
</comment>
<dbReference type="Gene3D" id="3.90.226.10">
    <property type="entry name" value="2-enoyl-CoA Hydratase, Chain A, domain 1"/>
    <property type="match status" value="1"/>
</dbReference>
<dbReference type="Pfam" id="PF00378">
    <property type="entry name" value="ECH_1"/>
    <property type="match status" value="1"/>
</dbReference>
<evidence type="ECO:0000256" key="1">
    <source>
        <dbReference type="ARBA" id="ARBA00005005"/>
    </source>
</evidence>
<evidence type="ECO:0000256" key="2">
    <source>
        <dbReference type="ARBA" id="ARBA00005254"/>
    </source>
</evidence>
<dbReference type="InterPro" id="IPR001753">
    <property type="entry name" value="Enoyl-CoA_hydra/iso"/>
</dbReference>